<evidence type="ECO:0000313" key="6">
    <source>
        <dbReference type="Proteomes" id="UP001141253"/>
    </source>
</evidence>
<dbReference type="Proteomes" id="UP001141253">
    <property type="component" value="Chromosome 12"/>
</dbReference>
<dbReference type="PANTHER" id="PTHR47926">
    <property type="entry name" value="PENTATRICOPEPTIDE REPEAT-CONTAINING PROTEIN"/>
    <property type="match status" value="1"/>
</dbReference>
<dbReference type="Gene3D" id="1.25.40.10">
    <property type="entry name" value="Tetratricopeptide repeat domain"/>
    <property type="match status" value="2"/>
</dbReference>
<keyword evidence="6" id="KW-1185">Reference proteome</keyword>
<feature type="domain" description="DYW" evidence="4">
    <location>
        <begin position="204"/>
        <end position="254"/>
    </location>
</feature>
<dbReference type="PROSITE" id="PS51375">
    <property type="entry name" value="PPR"/>
    <property type="match status" value="3"/>
</dbReference>
<evidence type="ECO:0000259" key="4">
    <source>
        <dbReference type="Pfam" id="PF14432"/>
    </source>
</evidence>
<gene>
    <name evidence="5" type="ORF">OIU77_000769</name>
</gene>
<dbReference type="InterPro" id="IPR002885">
    <property type="entry name" value="PPR_rpt"/>
</dbReference>
<reference evidence="5" key="2">
    <citation type="journal article" date="2023" name="Int. J. Mol. Sci.">
        <title>De Novo Assembly and Annotation of 11 Diverse Shrub Willow (Salix) Genomes Reveals Novel Gene Organization in Sex-Linked Regions.</title>
        <authorList>
            <person name="Hyden B."/>
            <person name="Feng K."/>
            <person name="Yates T.B."/>
            <person name="Jawdy S."/>
            <person name="Cereghino C."/>
            <person name="Smart L.B."/>
            <person name="Muchero W."/>
        </authorList>
    </citation>
    <scope>NUCLEOTIDE SEQUENCE</scope>
    <source>
        <tissue evidence="5">Shoot tip</tissue>
    </source>
</reference>
<feature type="repeat" description="PPR" evidence="3">
    <location>
        <begin position="5"/>
        <end position="39"/>
    </location>
</feature>
<name>A0ABQ9B937_9ROSI</name>
<dbReference type="InterPro" id="IPR011990">
    <property type="entry name" value="TPR-like_helical_dom_sf"/>
</dbReference>
<keyword evidence="2" id="KW-0677">Repeat</keyword>
<evidence type="ECO:0000256" key="1">
    <source>
        <dbReference type="ARBA" id="ARBA00006643"/>
    </source>
</evidence>
<accession>A0ABQ9B937</accession>
<feature type="repeat" description="PPR" evidence="3">
    <location>
        <begin position="163"/>
        <end position="197"/>
    </location>
</feature>
<organism evidence="5 6">
    <name type="scientific">Salix suchowensis</name>
    <dbReference type="NCBI Taxonomy" id="1278906"/>
    <lineage>
        <taxon>Eukaryota</taxon>
        <taxon>Viridiplantae</taxon>
        <taxon>Streptophyta</taxon>
        <taxon>Embryophyta</taxon>
        <taxon>Tracheophyta</taxon>
        <taxon>Spermatophyta</taxon>
        <taxon>Magnoliopsida</taxon>
        <taxon>eudicotyledons</taxon>
        <taxon>Gunneridae</taxon>
        <taxon>Pentapetalae</taxon>
        <taxon>rosids</taxon>
        <taxon>fabids</taxon>
        <taxon>Malpighiales</taxon>
        <taxon>Salicaceae</taxon>
        <taxon>Saliceae</taxon>
        <taxon>Salix</taxon>
    </lineage>
</organism>
<evidence type="ECO:0000256" key="2">
    <source>
        <dbReference type="ARBA" id="ARBA00022737"/>
    </source>
</evidence>
<dbReference type="Pfam" id="PF01535">
    <property type="entry name" value="PPR"/>
    <property type="match status" value="2"/>
</dbReference>
<dbReference type="Pfam" id="PF14432">
    <property type="entry name" value="DYW_deaminase"/>
    <property type="match status" value="1"/>
</dbReference>
<dbReference type="NCBIfam" id="TIGR00756">
    <property type="entry name" value="PPR"/>
    <property type="match status" value="4"/>
</dbReference>
<comment type="caution">
    <text evidence="5">The sequence shown here is derived from an EMBL/GenBank/DDBJ whole genome shotgun (WGS) entry which is preliminary data.</text>
</comment>
<dbReference type="EMBL" id="JAPFFI010000010">
    <property type="protein sequence ID" value="KAJ6375867.1"/>
    <property type="molecule type" value="Genomic_DNA"/>
</dbReference>
<reference evidence="5" key="1">
    <citation type="submission" date="2022-10" db="EMBL/GenBank/DDBJ databases">
        <authorList>
            <person name="Hyden B.L."/>
            <person name="Feng K."/>
            <person name="Yates T."/>
            <person name="Jawdy S."/>
            <person name="Smart L.B."/>
            <person name="Muchero W."/>
        </authorList>
    </citation>
    <scope>NUCLEOTIDE SEQUENCE</scope>
    <source>
        <tissue evidence="5">Shoot tip</tissue>
    </source>
</reference>
<evidence type="ECO:0000313" key="5">
    <source>
        <dbReference type="EMBL" id="KAJ6375867.1"/>
    </source>
</evidence>
<evidence type="ECO:0000256" key="3">
    <source>
        <dbReference type="PROSITE-ProRule" id="PRU00708"/>
    </source>
</evidence>
<feature type="repeat" description="PPR" evidence="3">
    <location>
        <begin position="62"/>
        <end position="96"/>
    </location>
</feature>
<dbReference type="InterPro" id="IPR032867">
    <property type="entry name" value="DYW_dom"/>
</dbReference>
<dbReference type="Pfam" id="PF13041">
    <property type="entry name" value="PPR_2"/>
    <property type="match status" value="1"/>
</dbReference>
<sequence>MPLKNGISWNGLLAAYVQNGRIEDAKRLFESKMDWMLVSWNCLMGGFVRKRRNLFDNMPQRDSISWSAMIAGYSQNACSEEALHFFVEMQRDGERLNRSSFTCALSTCSNIAALELGKQLHCRLVKAGYQTGWFVGNALLAMYCKCGSIDEARDAFQEILEKDVVSWNTMIHGYARHGFGAEALIVFELMKAAGIRPDDATMEGYISSTKSVFHDVEEEEKVHMLKYHSEKLAVAYGILYIPAGRPIRVIKNLRDHVPVEIIGDVAKRMIFYVYRVADIPR</sequence>
<dbReference type="PANTHER" id="PTHR47926:SF433">
    <property type="entry name" value="PENTATRICOPEPTIDE REPEAT-CONTAINING PROTEIN"/>
    <property type="match status" value="1"/>
</dbReference>
<comment type="similarity">
    <text evidence="1">Belongs to the PPR family. PCMP-H subfamily.</text>
</comment>
<proteinExistence type="inferred from homology"/>
<dbReference type="InterPro" id="IPR046960">
    <property type="entry name" value="PPR_At4g14850-like_plant"/>
</dbReference>
<protein>
    <recommendedName>
        <fullName evidence="4">DYW domain-containing protein</fullName>
    </recommendedName>
</protein>